<accession>A0A834G0Z3</accession>
<dbReference type="SUPFAM" id="SSF56112">
    <property type="entry name" value="Protein kinase-like (PK-like)"/>
    <property type="match status" value="1"/>
</dbReference>
<feature type="signal peptide" evidence="4">
    <location>
        <begin position="1"/>
        <end position="29"/>
    </location>
</feature>
<evidence type="ECO:0000313" key="7">
    <source>
        <dbReference type="Proteomes" id="UP000626092"/>
    </source>
</evidence>
<keyword evidence="7" id="KW-1185">Reference proteome</keyword>
<proteinExistence type="predicted"/>
<dbReference type="InterPro" id="IPR021820">
    <property type="entry name" value="S-locus_recpt_kinase_C"/>
</dbReference>
<dbReference type="Gene3D" id="1.10.510.10">
    <property type="entry name" value="Transferase(Phosphotransferase) domain 1"/>
    <property type="match status" value="1"/>
</dbReference>
<dbReference type="Pfam" id="PF11883">
    <property type="entry name" value="DUF3403"/>
    <property type="match status" value="1"/>
</dbReference>
<dbReference type="PANTHER" id="PTHR32099:SF42">
    <property type="entry name" value="CYSTEINE-RICH RECEPTOR-LIKE PROTEIN KINASE 9-RELATED"/>
    <property type="match status" value="1"/>
</dbReference>
<reference evidence="6" key="1">
    <citation type="submission" date="2019-11" db="EMBL/GenBank/DDBJ databases">
        <authorList>
            <person name="Liu Y."/>
            <person name="Hou J."/>
            <person name="Li T.-Q."/>
            <person name="Guan C.-H."/>
            <person name="Wu X."/>
            <person name="Wu H.-Z."/>
            <person name="Ling F."/>
            <person name="Zhang R."/>
            <person name="Shi X.-G."/>
            <person name="Ren J.-P."/>
            <person name="Chen E.-F."/>
            <person name="Sun J.-M."/>
        </authorList>
    </citation>
    <scope>NUCLEOTIDE SEQUENCE</scope>
    <source>
        <strain evidence="6">Adult_tree_wgs_1</strain>
        <tissue evidence="6">Leaves</tissue>
    </source>
</reference>
<dbReference type="EMBL" id="WJXA01000013">
    <property type="protein sequence ID" value="KAF7120756.1"/>
    <property type="molecule type" value="Genomic_DNA"/>
</dbReference>
<evidence type="ECO:0000259" key="5">
    <source>
        <dbReference type="PROSITE" id="PS51473"/>
    </source>
</evidence>
<evidence type="ECO:0000256" key="2">
    <source>
        <dbReference type="ARBA" id="ARBA00022737"/>
    </source>
</evidence>
<gene>
    <name evidence="6" type="ORF">RHSIM_Rhsim13G0158500</name>
</gene>
<comment type="caution">
    <text evidence="6">The sequence shown here is derived from an EMBL/GenBank/DDBJ whole genome shotgun (WGS) entry which is preliminary data.</text>
</comment>
<sequence>MANLPHKMPRKALFVHSICLLSFIPIIEGADPTFSYIECPDTTLSTTSTYAPNSTYQTNLNTLLSVLSSNSNNASNGFYSFTAGRSPPNIAHGLFLCRGDISPAVCQDCVVYASRDIVRRCPWSKRAKIWYDECMLRYSNASLTPSVSFDSDEDRGGAISNLQNVTNASRLHEVLGEVMRSIASDWIVRGDRPGMKNFVTAQANYSQLLTVYGLGQCILDMSGPFCQSCLSNCIARFPKCCDAKVGGRVLLGSCNVRYEMYAFYNVSAGNPLPPSPAVPPPTPPPSTTTTSGIAPLPPSPSLELSSNLRYNDIICHYYGISFTRSSMGLVLSVSVVLKYAMEGLFSVKSDVFSFGVLLLEIISGKRNSGFYLSEHGQSLLTYAWNLWCKDEGVLDLMDPLLVDSCVATEVLKCIHLGLLCVQEDPADRPTMSTIVITLGSNSVTLSQPTQPAFSVGRSVLKPCQASPNDNLVSVNEMTISDVSAR</sequence>
<dbReference type="GO" id="GO:0004674">
    <property type="term" value="F:protein serine/threonine kinase activity"/>
    <property type="evidence" value="ECO:0007669"/>
    <property type="project" value="InterPro"/>
</dbReference>
<feature type="region of interest" description="Disordered" evidence="3">
    <location>
        <begin position="275"/>
        <end position="298"/>
    </location>
</feature>
<dbReference type="PROSITE" id="PS51473">
    <property type="entry name" value="GNK2"/>
    <property type="match status" value="2"/>
</dbReference>
<dbReference type="Pfam" id="PF01657">
    <property type="entry name" value="Stress-antifung"/>
    <property type="match status" value="2"/>
</dbReference>
<feature type="domain" description="Gnk2-homologous" evidence="5">
    <location>
        <begin position="38"/>
        <end position="143"/>
    </location>
</feature>
<keyword evidence="2" id="KW-0677">Repeat</keyword>
<dbReference type="PANTHER" id="PTHR32099">
    <property type="entry name" value="CYSTEINE-RICH REPEAT SECRETORY PROTEIN"/>
    <property type="match status" value="1"/>
</dbReference>
<name>A0A834G0Z3_RHOSS</name>
<evidence type="ECO:0000256" key="4">
    <source>
        <dbReference type="SAM" id="SignalP"/>
    </source>
</evidence>
<organism evidence="6 7">
    <name type="scientific">Rhododendron simsii</name>
    <name type="common">Sims's rhododendron</name>
    <dbReference type="NCBI Taxonomy" id="118357"/>
    <lineage>
        <taxon>Eukaryota</taxon>
        <taxon>Viridiplantae</taxon>
        <taxon>Streptophyta</taxon>
        <taxon>Embryophyta</taxon>
        <taxon>Tracheophyta</taxon>
        <taxon>Spermatophyta</taxon>
        <taxon>Magnoliopsida</taxon>
        <taxon>eudicotyledons</taxon>
        <taxon>Gunneridae</taxon>
        <taxon>Pentapetalae</taxon>
        <taxon>asterids</taxon>
        <taxon>Ericales</taxon>
        <taxon>Ericaceae</taxon>
        <taxon>Ericoideae</taxon>
        <taxon>Rhodoreae</taxon>
        <taxon>Rhododendron</taxon>
    </lineage>
</organism>
<feature type="compositionally biased region" description="Pro residues" evidence="3">
    <location>
        <begin position="275"/>
        <end position="286"/>
    </location>
</feature>
<feature type="chain" id="PRO_5032619451" description="Gnk2-homologous domain-containing protein" evidence="4">
    <location>
        <begin position="30"/>
        <end position="485"/>
    </location>
</feature>
<dbReference type="CDD" id="cd23509">
    <property type="entry name" value="Gnk2-like"/>
    <property type="match status" value="2"/>
</dbReference>
<dbReference type="InterPro" id="IPR038408">
    <property type="entry name" value="GNK2_sf"/>
</dbReference>
<evidence type="ECO:0000256" key="1">
    <source>
        <dbReference type="ARBA" id="ARBA00022729"/>
    </source>
</evidence>
<dbReference type="InterPro" id="IPR002902">
    <property type="entry name" value="GNK2"/>
</dbReference>
<dbReference type="OrthoDB" id="4062651at2759"/>
<dbReference type="Proteomes" id="UP000626092">
    <property type="component" value="Unassembled WGS sequence"/>
</dbReference>
<keyword evidence="1 4" id="KW-0732">Signal</keyword>
<dbReference type="AlphaFoldDB" id="A0A834G0Z3"/>
<evidence type="ECO:0000313" key="6">
    <source>
        <dbReference type="EMBL" id="KAF7120756.1"/>
    </source>
</evidence>
<dbReference type="Gene3D" id="3.30.430.20">
    <property type="entry name" value="Gnk2 domain, C-X8-C-X2-C motif"/>
    <property type="match status" value="2"/>
</dbReference>
<dbReference type="InterPro" id="IPR011009">
    <property type="entry name" value="Kinase-like_dom_sf"/>
</dbReference>
<dbReference type="FunFam" id="3.30.430.20:FF:000003">
    <property type="entry name" value="Cysteine-rich RLK (RECEPTOR-like protein kinase) 10"/>
    <property type="match status" value="1"/>
</dbReference>
<protein>
    <recommendedName>
        <fullName evidence="5">Gnk2-homologous domain-containing protein</fullName>
    </recommendedName>
</protein>
<evidence type="ECO:0000256" key="3">
    <source>
        <dbReference type="SAM" id="MobiDB-lite"/>
    </source>
</evidence>
<feature type="domain" description="Gnk2-homologous" evidence="5">
    <location>
        <begin position="153"/>
        <end position="263"/>
    </location>
</feature>